<feature type="transmembrane region" description="Helical" evidence="1">
    <location>
        <begin position="25"/>
        <end position="45"/>
    </location>
</feature>
<keyword evidence="4" id="KW-1185">Reference proteome</keyword>
<dbReference type="OrthoDB" id="4316587at2"/>
<dbReference type="SUPFAM" id="SSF56219">
    <property type="entry name" value="DNase I-like"/>
    <property type="match status" value="1"/>
</dbReference>
<evidence type="ECO:0000313" key="3">
    <source>
        <dbReference type="EMBL" id="TKV62014.1"/>
    </source>
</evidence>
<feature type="domain" description="Endonuclease/exonuclease/phosphatase" evidence="2">
    <location>
        <begin position="118"/>
        <end position="315"/>
    </location>
</feature>
<keyword evidence="3" id="KW-0378">Hydrolase</keyword>
<name>A0A4U6QMY2_9ACTN</name>
<sequence>MPMSPVPPAPPTRGPVRRGRRRRGWGIAVVALLLSLAVWFAPHAPSWQGLGTGWNSFLPWSAVLVALLAVLALVRRAWWGLAAVLVPALVWSAVFVPQLLPRPAEANGVGAAPDLLVATQNIGATNPRPGAAADALAASGAGLVAVQELSSTTGAAAQQQLDGAYPHQSTVGTVGLWSNWDLGNTQQLELGLGWARALRVPVEHPLGEIAVYVVHLASVRPGDTAARDAGLTELAALVAADPAPRVLVLGDLNTAGTDPRFGDLTGELTDSRIATGGGFGFTWPAGLPLTRPDHVLVRGLAVTSDSVLDAGGSDHRAVLAGLRF</sequence>
<feature type="transmembrane region" description="Helical" evidence="1">
    <location>
        <begin position="57"/>
        <end position="74"/>
    </location>
</feature>
<dbReference type="GO" id="GO:0004519">
    <property type="term" value="F:endonuclease activity"/>
    <property type="evidence" value="ECO:0007669"/>
    <property type="project" value="UniProtKB-KW"/>
</dbReference>
<dbReference type="Proteomes" id="UP000306985">
    <property type="component" value="Unassembled WGS sequence"/>
</dbReference>
<feature type="transmembrane region" description="Helical" evidence="1">
    <location>
        <begin position="81"/>
        <end position="100"/>
    </location>
</feature>
<dbReference type="EMBL" id="SZZH01000001">
    <property type="protein sequence ID" value="TKV62014.1"/>
    <property type="molecule type" value="Genomic_DNA"/>
</dbReference>
<keyword evidence="3" id="KW-0255">Endonuclease</keyword>
<gene>
    <name evidence="3" type="ORF">FDO65_10965</name>
</gene>
<dbReference type="Gene3D" id="3.60.10.10">
    <property type="entry name" value="Endonuclease/exonuclease/phosphatase"/>
    <property type="match status" value="1"/>
</dbReference>
<evidence type="ECO:0000259" key="2">
    <source>
        <dbReference type="Pfam" id="PF03372"/>
    </source>
</evidence>
<evidence type="ECO:0000313" key="4">
    <source>
        <dbReference type="Proteomes" id="UP000306985"/>
    </source>
</evidence>
<reference evidence="3 4" key="1">
    <citation type="submission" date="2019-05" db="EMBL/GenBank/DDBJ databases">
        <title>Nakamurella sp. N5BH11, whole genome shotgun sequence.</title>
        <authorList>
            <person name="Tuo L."/>
        </authorList>
    </citation>
    <scope>NUCLEOTIDE SEQUENCE [LARGE SCALE GENOMIC DNA]</scope>
    <source>
        <strain evidence="3 4">N5BH11</strain>
    </source>
</reference>
<dbReference type="Pfam" id="PF03372">
    <property type="entry name" value="Exo_endo_phos"/>
    <property type="match status" value="1"/>
</dbReference>
<keyword evidence="1" id="KW-0472">Membrane</keyword>
<comment type="caution">
    <text evidence="3">The sequence shown here is derived from an EMBL/GenBank/DDBJ whole genome shotgun (WGS) entry which is preliminary data.</text>
</comment>
<protein>
    <submittedName>
        <fullName evidence="3">Endonuclease</fullName>
    </submittedName>
</protein>
<evidence type="ECO:0000256" key="1">
    <source>
        <dbReference type="SAM" id="Phobius"/>
    </source>
</evidence>
<dbReference type="InterPro" id="IPR005135">
    <property type="entry name" value="Endo/exonuclease/phosphatase"/>
</dbReference>
<organism evidence="3 4">
    <name type="scientific">Nakamurella flava</name>
    <dbReference type="NCBI Taxonomy" id="2576308"/>
    <lineage>
        <taxon>Bacteria</taxon>
        <taxon>Bacillati</taxon>
        <taxon>Actinomycetota</taxon>
        <taxon>Actinomycetes</taxon>
        <taxon>Nakamurellales</taxon>
        <taxon>Nakamurellaceae</taxon>
        <taxon>Nakamurella</taxon>
    </lineage>
</organism>
<keyword evidence="3" id="KW-0540">Nuclease</keyword>
<keyword evidence="1" id="KW-1133">Transmembrane helix</keyword>
<keyword evidence="1" id="KW-0812">Transmembrane</keyword>
<dbReference type="InterPro" id="IPR036691">
    <property type="entry name" value="Endo/exonu/phosph_ase_sf"/>
</dbReference>
<proteinExistence type="predicted"/>
<dbReference type="AlphaFoldDB" id="A0A4U6QMY2"/>
<accession>A0A4U6QMY2</accession>